<organism evidence="3 4">
    <name type="scientific">Phialemonium atrogriseum</name>
    <dbReference type="NCBI Taxonomy" id="1093897"/>
    <lineage>
        <taxon>Eukaryota</taxon>
        <taxon>Fungi</taxon>
        <taxon>Dikarya</taxon>
        <taxon>Ascomycota</taxon>
        <taxon>Pezizomycotina</taxon>
        <taxon>Sordariomycetes</taxon>
        <taxon>Sordariomycetidae</taxon>
        <taxon>Cephalothecales</taxon>
        <taxon>Cephalothecaceae</taxon>
        <taxon>Phialemonium</taxon>
    </lineage>
</organism>
<dbReference type="Proteomes" id="UP001244011">
    <property type="component" value="Unassembled WGS sequence"/>
</dbReference>
<feature type="compositionally biased region" description="Basic and acidic residues" evidence="1">
    <location>
        <begin position="488"/>
        <end position="507"/>
    </location>
</feature>
<feature type="compositionally biased region" description="Low complexity" evidence="1">
    <location>
        <begin position="345"/>
        <end position="362"/>
    </location>
</feature>
<dbReference type="EMBL" id="MU839022">
    <property type="protein sequence ID" value="KAK1764100.1"/>
    <property type="molecule type" value="Genomic_DNA"/>
</dbReference>
<dbReference type="GeneID" id="85311985"/>
<feature type="compositionally biased region" description="Basic and acidic residues" evidence="1">
    <location>
        <begin position="447"/>
        <end position="469"/>
    </location>
</feature>
<feature type="compositionally biased region" description="Low complexity" evidence="1">
    <location>
        <begin position="473"/>
        <end position="487"/>
    </location>
</feature>
<dbReference type="AlphaFoldDB" id="A0AAJ0FKH9"/>
<feature type="compositionally biased region" description="Basic and acidic residues" evidence="1">
    <location>
        <begin position="328"/>
        <end position="339"/>
    </location>
</feature>
<evidence type="ECO:0000256" key="1">
    <source>
        <dbReference type="SAM" id="MobiDB-lite"/>
    </source>
</evidence>
<gene>
    <name evidence="3" type="ORF">QBC33DRAFT_548043</name>
</gene>
<keyword evidence="4" id="KW-1185">Reference proteome</keyword>
<feature type="region of interest" description="Disordered" evidence="1">
    <location>
        <begin position="129"/>
        <end position="160"/>
    </location>
</feature>
<dbReference type="PANTHER" id="PTHR21456:SF1">
    <property type="entry name" value="C2 NT-TYPE DOMAIN-CONTAINING PROTEIN"/>
    <property type="match status" value="1"/>
</dbReference>
<proteinExistence type="predicted"/>
<evidence type="ECO:0000313" key="4">
    <source>
        <dbReference type="Proteomes" id="UP001244011"/>
    </source>
</evidence>
<dbReference type="Pfam" id="PF10358">
    <property type="entry name" value="NT-C2"/>
    <property type="match status" value="1"/>
</dbReference>
<feature type="region of interest" description="Disordered" evidence="1">
    <location>
        <begin position="406"/>
        <end position="507"/>
    </location>
</feature>
<comment type="caution">
    <text evidence="3">The sequence shown here is derived from an EMBL/GenBank/DDBJ whole genome shotgun (WGS) entry which is preliminary data.</text>
</comment>
<feature type="compositionally biased region" description="Gly residues" evidence="1">
    <location>
        <begin position="429"/>
        <end position="441"/>
    </location>
</feature>
<sequence length="519" mass="54725">MASLISKARKPKFHLHLKIYDLNNVPLISGGSLVKWHLPHSIHGEHRSRTHKCPITNHRVEYGYCKIVPLRIVIDRAGNLTECPIEFEVMQEFGNAGAGGGGGSGRDEKITLGTVRLNLSEYVEESEALLRPGAGPVRPNSSGSIDKPGGHARQRSSLSGISSLGSSIGLDIGRKASHSSQVAASEDATATTSDVEDGVIRRYLMQDSKINSTLKIGILMVQVEGERNYVAPPLKTAPVFGGIAGMMPGEPLEPPVDRAGAGSTEAGVDGAARVASLNKSRDTHEVQDMYRRALAASWACQPDELPADECIEDIFAGGNGFLSNGSHGVEHDHAARHEPSGGGVARSSSGTGRRSAPSSRSATDLRQQAGGITPSRDDSASGADEDVDGMNTLRPRDLAKLRHHFRAHSGPSDRAPATAFPAFEDPGATAGGGGASGGAMTGLGVVEPRHIQTRSHQERRDVGKDEGAGRNRSGSLASLATTTGSSSDRGRDGFKRPRGVEEYEVREDMVAWSLPAAVS</sequence>
<evidence type="ECO:0000313" key="3">
    <source>
        <dbReference type="EMBL" id="KAK1764100.1"/>
    </source>
</evidence>
<accession>A0AAJ0FKH9</accession>
<protein>
    <submittedName>
        <fullName evidence="3">Respiratory complex assembly protein rmp1 protein</fullName>
    </submittedName>
</protein>
<feature type="region of interest" description="Disordered" evidence="1">
    <location>
        <begin position="326"/>
        <end position="392"/>
    </location>
</feature>
<evidence type="ECO:0000259" key="2">
    <source>
        <dbReference type="PROSITE" id="PS51840"/>
    </source>
</evidence>
<dbReference type="RefSeq" id="XP_060280313.1">
    <property type="nucleotide sequence ID" value="XM_060428798.1"/>
</dbReference>
<feature type="domain" description="C2 NT-type" evidence="2">
    <location>
        <begin position="3"/>
        <end position="158"/>
    </location>
</feature>
<dbReference type="InterPro" id="IPR039931">
    <property type="entry name" value="EEIG1/2-like"/>
</dbReference>
<dbReference type="InterPro" id="IPR019448">
    <property type="entry name" value="NT-C2"/>
</dbReference>
<name>A0AAJ0FKH9_9PEZI</name>
<reference evidence="3" key="1">
    <citation type="submission" date="2023-06" db="EMBL/GenBank/DDBJ databases">
        <title>Genome-scale phylogeny and comparative genomics of the fungal order Sordariales.</title>
        <authorList>
            <consortium name="Lawrence Berkeley National Laboratory"/>
            <person name="Hensen N."/>
            <person name="Bonometti L."/>
            <person name="Westerberg I."/>
            <person name="Brannstrom I.O."/>
            <person name="Guillou S."/>
            <person name="Cros-Aarteil S."/>
            <person name="Calhoun S."/>
            <person name="Haridas S."/>
            <person name="Kuo A."/>
            <person name="Mondo S."/>
            <person name="Pangilinan J."/>
            <person name="Riley R."/>
            <person name="Labutti K."/>
            <person name="Andreopoulos B."/>
            <person name="Lipzen A."/>
            <person name="Chen C."/>
            <person name="Yanf M."/>
            <person name="Daum C."/>
            <person name="Ng V."/>
            <person name="Clum A."/>
            <person name="Steindorff A."/>
            <person name="Ohm R."/>
            <person name="Martin F."/>
            <person name="Silar P."/>
            <person name="Natvig D."/>
            <person name="Lalanne C."/>
            <person name="Gautier V."/>
            <person name="Ament-Velasquez S.L."/>
            <person name="Kruys A."/>
            <person name="Hutchinson M.I."/>
            <person name="Powell A.J."/>
            <person name="Barry K."/>
            <person name="Miller A.N."/>
            <person name="Grigoriev I.V."/>
            <person name="Debuchy R."/>
            <person name="Gladieux P."/>
            <person name="Thoren M.H."/>
            <person name="Johannesson H."/>
        </authorList>
    </citation>
    <scope>NUCLEOTIDE SEQUENCE</scope>
    <source>
        <strain evidence="3">8032-3</strain>
    </source>
</reference>
<dbReference type="PROSITE" id="PS51840">
    <property type="entry name" value="C2_NT"/>
    <property type="match status" value="1"/>
</dbReference>
<dbReference type="PANTHER" id="PTHR21456">
    <property type="entry name" value="FAMILY WITH SEQUENCE SIMILARITY 102"/>
    <property type="match status" value="1"/>
</dbReference>